<keyword evidence="6 8" id="KW-1133">Transmembrane helix</keyword>
<reference evidence="9 10" key="1">
    <citation type="submission" date="2019-03" db="EMBL/GenBank/DDBJ databases">
        <title>Genomic Encyclopedia of Type Strains, Phase IV (KMG-IV): sequencing the most valuable type-strain genomes for metagenomic binning, comparative biology and taxonomic classification.</title>
        <authorList>
            <person name="Goeker M."/>
        </authorList>
    </citation>
    <scope>NUCLEOTIDE SEQUENCE [LARGE SCALE GENOMIC DNA]</scope>
    <source>
        <strain evidence="9 10">DSM 1709</strain>
    </source>
</reference>
<keyword evidence="7 8" id="KW-0472">Membrane</keyword>
<feature type="transmembrane region" description="Helical" evidence="8">
    <location>
        <begin position="139"/>
        <end position="158"/>
    </location>
</feature>
<evidence type="ECO:0000313" key="10">
    <source>
        <dbReference type="Proteomes" id="UP000295106"/>
    </source>
</evidence>
<keyword evidence="8" id="KW-0997">Cell inner membrane</keyword>
<dbReference type="PANTHER" id="PTHR30586">
    <property type="entry name" value="ELECTRON TRANSPORT COMPLEX PROTEIN RNFE"/>
    <property type="match status" value="1"/>
</dbReference>
<keyword evidence="3 8" id="KW-0812">Transmembrane</keyword>
<comment type="function">
    <text evidence="8">Part of a membrane-bound complex that couples electron transfer with translocation of ions across the membrane.</text>
</comment>
<name>A0A4R2LYM3_RUBGE</name>
<dbReference type="PANTHER" id="PTHR30586:SF0">
    <property type="entry name" value="ION-TRANSLOCATING OXIDOREDUCTASE COMPLEX SUBUNIT E"/>
    <property type="match status" value="1"/>
</dbReference>
<dbReference type="GO" id="GO:0005886">
    <property type="term" value="C:plasma membrane"/>
    <property type="evidence" value="ECO:0007669"/>
    <property type="project" value="UniProtKB-SubCell"/>
</dbReference>
<dbReference type="GeneID" id="99685462"/>
<feature type="transmembrane region" description="Helical" evidence="8">
    <location>
        <begin position="83"/>
        <end position="101"/>
    </location>
</feature>
<dbReference type="InterPro" id="IPR010968">
    <property type="entry name" value="RnfE"/>
</dbReference>
<dbReference type="NCBIfam" id="TIGR01948">
    <property type="entry name" value="rnfE"/>
    <property type="match status" value="1"/>
</dbReference>
<dbReference type="PIRSF" id="PIRSF006102">
    <property type="entry name" value="NQR_DE"/>
    <property type="match status" value="1"/>
</dbReference>
<dbReference type="Proteomes" id="UP000295106">
    <property type="component" value="Unassembled WGS sequence"/>
</dbReference>
<gene>
    <name evidence="8" type="primary">rnfE</name>
    <name evidence="9" type="ORF">EV684_11475</name>
</gene>
<keyword evidence="4 8" id="KW-1278">Translocase</keyword>
<keyword evidence="2 8" id="KW-0813">Transport</keyword>
<feature type="transmembrane region" description="Helical" evidence="8">
    <location>
        <begin position="57"/>
        <end position="77"/>
    </location>
</feature>
<dbReference type="GO" id="GO:0022900">
    <property type="term" value="P:electron transport chain"/>
    <property type="evidence" value="ECO:0007669"/>
    <property type="project" value="UniProtKB-UniRule"/>
</dbReference>
<evidence type="ECO:0000313" key="9">
    <source>
        <dbReference type="EMBL" id="TCO99778.1"/>
    </source>
</evidence>
<evidence type="ECO:0000256" key="8">
    <source>
        <dbReference type="HAMAP-Rule" id="MF_00478"/>
    </source>
</evidence>
<sequence>MSHDHAQGAGAPAGITGAWEQLTEGVWKQNPVFVMMLGMCPALAVTVSAINALSMGVATTFVLVASCALVSLLRRLVPKEVRIATYIVIIATFVTVVDYTIQAVSLKLYEALGAFIQLIVVNCIILGRAEAHASKNPPLPAMLNALGMGAGFTLGLFALGAVREILGAGTLFGVALFGAQFQPWVVMVLPPGGFFVLGSWLLFFAWWEKRKRRLAATGATPASAATGA</sequence>
<evidence type="ECO:0000256" key="4">
    <source>
        <dbReference type="ARBA" id="ARBA00022967"/>
    </source>
</evidence>
<dbReference type="Pfam" id="PF02508">
    <property type="entry name" value="Rnf-Nqr"/>
    <property type="match status" value="1"/>
</dbReference>
<proteinExistence type="inferred from homology"/>
<evidence type="ECO:0000256" key="7">
    <source>
        <dbReference type="ARBA" id="ARBA00023136"/>
    </source>
</evidence>
<dbReference type="AlphaFoldDB" id="A0A4R2LYM3"/>
<comment type="similarity">
    <text evidence="8">Belongs to the NqrDE/RnfAE family.</text>
</comment>
<evidence type="ECO:0000256" key="1">
    <source>
        <dbReference type="ARBA" id="ARBA00004127"/>
    </source>
</evidence>
<comment type="subunit">
    <text evidence="8">The complex is composed of six subunits: RnfA, RnfB, RnfC, RnfD, RnfE and RnfG.</text>
</comment>
<dbReference type="NCBIfam" id="NF009070">
    <property type="entry name" value="PRK12405.1"/>
    <property type="match status" value="1"/>
</dbReference>
<evidence type="ECO:0000256" key="5">
    <source>
        <dbReference type="ARBA" id="ARBA00022982"/>
    </source>
</evidence>
<evidence type="ECO:0000256" key="6">
    <source>
        <dbReference type="ARBA" id="ARBA00022989"/>
    </source>
</evidence>
<feature type="transmembrane region" description="Helical" evidence="8">
    <location>
        <begin position="188"/>
        <end position="207"/>
    </location>
</feature>
<protein>
    <recommendedName>
        <fullName evidence="8">Ion-translocating oxidoreductase complex subunit E</fullName>
        <ecNumber evidence="8">7.-.-.-</ecNumber>
    </recommendedName>
    <alternativeName>
        <fullName evidence="8">Rnf electron transport complex subunit E</fullName>
    </alternativeName>
</protein>
<comment type="caution">
    <text evidence="9">The sequence shown here is derived from an EMBL/GenBank/DDBJ whole genome shotgun (WGS) entry which is preliminary data.</text>
</comment>
<comment type="subcellular location">
    <subcellularLocation>
        <location evidence="8">Cell inner membrane</location>
        <topology evidence="8">Multi-pass membrane protein</topology>
    </subcellularLocation>
    <subcellularLocation>
        <location evidence="1">Endomembrane system</location>
        <topology evidence="1">Multi-pass membrane protein</topology>
    </subcellularLocation>
</comment>
<accession>A0A4R2LYM3</accession>
<dbReference type="InterPro" id="IPR003667">
    <property type="entry name" value="NqrDE/RnfAE"/>
</dbReference>
<dbReference type="HAMAP" id="MF_00478">
    <property type="entry name" value="RsxE_RnfE"/>
    <property type="match status" value="1"/>
</dbReference>
<feature type="transmembrane region" description="Helical" evidence="8">
    <location>
        <begin position="32"/>
        <end position="50"/>
    </location>
</feature>
<dbReference type="RefSeq" id="WP_132649087.1">
    <property type="nucleotide sequence ID" value="NZ_CP181386.1"/>
</dbReference>
<dbReference type="EMBL" id="SLXD01000014">
    <property type="protein sequence ID" value="TCO99778.1"/>
    <property type="molecule type" value="Genomic_DNA"/>
</dbReference>
<evidence type="ECO:0000256" key="3">
    <source>
        <dbReference type="ARBA" id="ARBA00022692"/>
    </source>
</evidence>
<organism evidence="9 10">
    <name type="scientific">Rubrivivax gelatinosus</name>
    <name type="common">Rhodocyclus gelatinosus</name>
    <name type="synonym">Rhodopseudomonas gelatinosa</name>
    <dbReference type="NCBI Taxonomy" id="28068"/>
    <lineage>
        <taxon>Bacteria</taxon>
        <taxon>Pseudomonadati</taxon>
        <taxon>Pseudomonadota</taxon>
        <taxon>Betaproteobacteria</taxon>
        <taxon>Burkholderiales</taxon>
        <taxon>Sphaerotilaceae</taxon>
        <taxon>Rubrivivax</taxon>
    </lineage>
</organism>
<feature type="transmembrane region" description="Helical" evidence="8">
    <location>
        <begin position="108"/>
        <end position="127"/>
    </location>
</feature>
<keyword evidence="8" id="KW-1003">Cell membrane</keyword>
<dbReference type="EC" id="7.-.-.-" evidence="8"/>
<keyword evidence="5 8" id="KW-0249">Electron transport</keyword>
<dbReference type="GO" id="GO:0012505">
    <property type="term" value="C:endomembrane system"/>
    <property type="evidence" value="ECO:0007669"/>
    <property type="project" value="UniProtKB-SubCell"/>
</dbReference>
<evidence type="ECO:0000256" key="2">
    <source>
        <dbReference type="ARBA" id="ARBA00022448"/>
    </source>
</evidence>
<dbReference type="OrthoDB" id="9782945at2"/>